<dbReference type="SUPFAM" id="SSF52540">
    <property type="entry name" value="P-loop containing nucleoside triphosphate hydrolases"/>
    <property type="match status" value="1"/>
</dbReference>
<organism evidence="3 4">
    <name type="scientific">Bradyrhizobium commune</name>
    <dbReference type="NCBI Taxonomy" id="83627"/>
    <lineage>
        <taxon>Bacteria</taxon>
        <taxon>Pseudomonadati</taxon>
        <taxon>Pseudomonadota</taxon>
        <taxon>Alphaproteobacteria</taxon>
        <taxon>Hyphomicrobiales</taxon>
        <taxon>Nitrobacteraceae</taxon>
        <taxon>Bradyrhizobium</taxon>
    </lineage>
</organism>
<gene>
    <name evidence="3" type="ORF">IC761_24530</name>
</gene>
<dbReference type="KEGG" id="bcou:IC761_24530"/>
<evidence type="ECO:0000259" key="2">
    <source>
        <dbReference type="Pfam" id="PF20703"/>
    </source>
</evidence>
<feature type="transmembrane region" description="Helical" evidence="1">
    <location>
        <begin position="59"/>
        <end position="77"/>
    </location>
</feature>
<evidence type="ECO:0000256" key="1">
    <source>
        <dbReference type="SAM" id="Phobius"/>
    </source>
</evidence>
<keyword evidence="1" id="KW-0472">Membrane</keyword>
<protein>
    <recommendedName>
        <fullName evidence="2">Novel STAND NTPase 1 domain-containing protein</fullName>
    </recommendedName>
</protein>
<name>A0A7S9D395_9BRAD</name>
<keyword evidence="4" id="KW-1185">Reference proteome</keyword>
<reference evidence="3 4" key="1">
    <citation type="submission" date="2020-09" db="EMBL/GenBank/DDBJ databases">
        <title>Complete genomes of bradyrhizobia occurring on native shrubby legumes in Australia.</title>
        <authorList>
            <person name="Lafay B."/>
        </authorList>
    </citation>
    <scope>NUCLEOTIDE SEQUENCE [LARGE SCALE GENOMIC DNA]</scope>
    <source>
        <strain evidence="3 4">BDV5040</strain>
    </source>
</reference>
<evidence type="ECO:0000313" key="4">
    <source>
        <dbReference type="Proteomes" id="UP000594621"/>
    </source>
</evidence>
<feature type="transmembrane region" description="Helical" evidence="1">
    <location>
        <begin position="21"/>
        <end position="39"/>
    </location>
</feature>
<dbReference type="Proteomes" id="UP000594621">
    <property type="component" value="Chromosome"/>
</dbReference>
<dbReference type="InterPro" id="IPR049052">
    <property type="entry name" value="nSTAND1"/>
</dbReference>
<dbReference type="InterPro" id="IPR027417">
    <property type="entry name" value="P-loop_NTPase"/>
</dbReference>
<keyword evidence="1" id="KW-0812">Transmembrane</keyword>
<dbReference type="RefSeq" id="WP_195799239.1">
    <property type="nucleotide sequence ID" value="NZ_CP061379.1"/>
</dbReference>
<keyword evidence="1" id="KW-1133">Transmembrane helix</keyword>
<sequence length="1400" mass="154969">MAFLVATFCSDPMISERTEKLLLLVSAIVSALVAIVGGATDLFKKLAALAVDIRGTPPLIFGLIYSAFFALSIWLIIKWRSRSSKLLKPDAFRLDRDNVDHLVGRTDDTEILLQQCLFKQITFLEGESGSGKSALIRSGLLPRLKGSDLIVPLLLPDLWVDQWERGPMQALMIALRNNASLGQSSDLNDKKSNLFASSTDIENWLASLHDLRAKTALIIFDQFDDYQARNRDRFLKQKTWIDPTTLRRQNRFWEMIARLLEAEKVKCLFVTRSDTAGGFSSVQFLGPVEALRLDRVPTPYIAELINSITRGKPDAPVIAEPEAGWNKLQERIVRDVSQQDVVLPQQLNTMLRGIQGLKSLSVAEYDKAGGASGIEALYVERQIAGAARKSGLESSLILPMLVDLIDPINASKTRSRSKALLAKKCNAVHEDTKTLAKLEVVLTELERGELIRAESDPDKNTEVYRLDHDYLTRGVAAAERRANKWRYVLEDGSKSFENAGTSANRWRALLPASVQVRLAWERLRGNVRYGQQQLYALASLLRLVPLAAVLVATAVGIFQIKHFRYEEAVRKRAQEIWVKFEFIDGISDQERDAAWMLASEPDPNVRLEFVRQMMTTPEYAVRLLRSPELVTQALVPTNLIARRKLEPTVVEFLKNKQRYGVIEIGTISIARQLGNPVPLDTGALVEATITADNNQVPVLQEAFDTFVKQVGAQNPAFLMQQIVNAITLKSSLGSSLNRMFDSLSLLISEQDSERLEAQVISSVLAVTDGDQLTSLRVFARTLTPKLTSQEFLKSQAIRAINGVNSTLDYDQHRALEEVLELLKSQLTPINSSSLIESIMSALSQTNEVYKLGTLSRMLSVAGLPAHIADARALALAVIDGLRVGETNKALFSDLEIVRPLLSEDGAYTVAESAISAIDQEGTTYIKQNLQKGFSLIIPSLNSAAVRKLADSNLAAINETQDYWTVAVLADSVIALSLRLSTDELAIMAKSLVEAAKSHDGYQRDGYAKILASVYAHLEESGKASVESNIIRTAETASDRDRLLFLLSIAQQLDENNVRWLTKPLTDLMQTNGDAVGLLMDAFLVVGRSLSDRDREVLADSISRNIYRAANSNSYLRPYVIANIVDRSFVKRDKISGAAAYFLTRSLPTIRSDYESFRRAADISEVISPHLTPEAAAALNKAIVESFSRAQGTAQCSLLSRAIAALAPVLDETEAHAQAISAVTLIRGRDRSDQATGLADAFSKLAPRMRASDVKDTIYSLYKLMSETKQWWQIGALAQATVTVAPNMDVEVARQFSEKLLGLIDEQPNTPLATLLVAVDRKLPWNERLRSLATALKSPNVYGSSRTMIVEAIAENPDARRISGKIDTWSIAQWLQTDNAIDMESPLQGKQSSERTYRPLH</sequence>
<proteinExistence type="predicted"/>
<accession>A0A7S9D395</accession>
<dbReference type="EMBL" id="CP061379">
    <property type="protein sequence ID" value="QPF89659.1"/>
    <property type="molecule type" value="Genomic_DNA"/>
</dbReference>
<feature type="domain" description="Novel STAND NTPase 1" evidence="2">
    <location>
        <begin position="97"/>
        <end position="473"/>
    </location>
</feature>
<feature type="transmembrane region" description="Helical" evidence="1">
    <location>
        <begin position="534"/>
        <end position="558"/>
    </location>
</feature>
<evidence type="ECO:0000313" key="3">
    <source>
        <dbReference type="EMBL" id="QPF89659.1"/>
    </source>
</evidence>
<dbReference type="Pfam" id="PF20703">
    <property type="entry name" value="nSTAND1"/>
    <property type="match status" value="1"/>
</dbReference>